<reference evidence="1 2" key="1">
    <citation type="journal article" date="2018" name="BMC Genomics">
        <title>Comparative genome analyses reveal sequence features reflecting distinct modes of host-adaptation between dicot and monocot powdery mildew.</title>
        <authorList>
            <person name="Wu Y."/>
            <person name="Ma X."/>
            <person name="Pan Z."/>
            <person name="Kale S.D."/>
            <person name="Song Y."/>
            <person name="King H."/>
            <person name="Zhang Q."/>
            <person name="Presley C."/>
            <person name="Deng X."/>
            <person name="Wei C.I."/>
            <person name="Xiao S."/>
        </authorList>
    </citation>
    <scope>NUCLEOTIDE SEQUENCE [LARGE SCALE GENOMIC DNA]</scope>
    <source>
        <strain evidence="1">UMSG3</strain>
    </source>
</reference>
<name>A0A420HH19_9PEZI</name>
<organism evidence="1 2">
    <name type="scientific">Golovinomyces cichoracearum</name>
    <dbReference type="NCBI Taxonomy" id="62708"/>
    <lineage>
        <taxon>Eukaryota</taxon>
        <taxon>Fungi</taxon>
        <taxon>Dikarya</taxon>
        <taxon>Ascomycota</taxon>
        <taxon>Pezizomycotina</taxon>
        <taxon>Leotiomycetes</taxon>
        <taxon>Erysiphales</taxon>
        <taxon>Erysiphaceae</taxon>
        <taxon>Golovinomyces</taxon>
    </lineage>
</organism>
<gene>
    <name evidence="1" type="ORF">GcM3_193038</name>
</gene>
<evidence type="ECO:0000313" key="1">
    <source>
        <dbReference type="EMBL" id="RKF56688.1"/>
    </source>
</evidence>
<keyword evidence="2" id="KW-1185">Reference proteome</keyword>
<dbReference type="AlphaFoldDB" id="A0A420HH19"/>
<dbReference type="Proteomes" id="UP000283383">
    <property type="component" value="Unassembled WGS sequence"/>
</dbReference>
<sequence>MIAFMFPAMFQIIPNTVLQGSFKSKILAACSWITLPATGL</sequence>
<evidence type="ECO:0000313" key="2">
    <source>
        <dbReference type="Proteomes" id="UP000283383"/>
    </source>
</evidence>
<accession>A0A420HH19</accession>
<comment type="caution">
    <text evidence="1">The sequence shown here is derived from an EMBL/GenBank/DDBJ whole genome shotgun (WGS) entry which is preliminary data.</text>
</comment>
<dbReference type="EMBL" id="MCBQ01019366">
    <property type="protein sequence ID" value="RKF56688.1"/>
    <property type="molecule type" value="Genomic_DNA"/>
</dbReference>
<proteinExistence type="predicted"/>
<protein>
    <submittedName>
        <fullName evidence="1">Uncharacterized protein</fullName>
    </submittedName>
</protein>